<name>A0A9P4UXD9_9PLEO</name>
<keyword evidence="2" id="KW-0472">Membrane</keyword>
<protein>
    <submittedName>
        <fullName evidence="3">Uncharacterized protein</fullName>
    </submittedName>
</protein>
<evidence type="ECO:0000313" key="3">
    <source>
        <dbReference type="EMBL" id="KAF2732027.1"/>
    </source>
</evidence>
<reference evidence="3" key="1">
    <citation type="journal article" date="2020" name="Stud. Mycol.">
        <title>101 Dothideomycetes genomes: a test case for predicting lifestyles and emergence of pathogens.</title>
        <authorList>
            <person name="Haridas S."/>
            <person name="Albert R."/>
            <person name="Binder M."/>
            <person name="Bloem J."/>
            <person name="Labutti K."/>
            <person name="Salamov A."/>
            <person name="Andreopoulos B."/>
            <person name="Baker S."/>
            <person name="Barry K."/>
            <person name="Bills G."/>
            <person name="Bluhm B."/>
            <person name="Cannon C."/>
            <person name="Castanera R."/>
            <person name="Culley D."/>
            <person name="Daum C."/>
            <person name="Ezra D."/>
            <person name="Gonzalez J."/>
            <person name="Henrissat B."/>
            <person name="Kuo A."/>
            <person name="Liang C."/>
            <person name="Lipzen A."/>
            <person name="Lutzoni F."/>
            <person name="Magnuson J."/>
            <person name="Mondo S."/>
            <person name="Nolan M."/>
            <person name="Ohm R."/>
            <person name="Pangilinan J."/>
            <person name="Park H.-J."/>
            <person name="Ramirez L."/>
            <person name="Alfaro M."/>
            <person name="Sun H."/>
            <person name="Tritt A."/>
            <person name="Yoshinaga Y."/>
            <person name="Zwiers L.-H."/>
            <person name="Turgeon B."/>
            <person name="Goodwin S."/>
            <person name="Spatafora J."/>
            <person name="Crous P."/>
            <person name="Grigoriev I."/>
        </authorList>
    </citation>
    <scope>NUCLEOTIDE SEQUENCE</scope>
    <source>
        <strain evidence="3">CBS 125425</strain>
    </source>
</reference>
<keyword evidence="4" id="KW-1185">Reference proteome</keyword>
<proteinExistence type="predicted"/>
<dbReference type="Proteomes" id="UP000799444">
    <property type="component" value="Unassembled WGS sequence"/>
</dbReference>
<keyword evidence="2" id="KW-1133">Transmembrane helix</keyword>
<feature type="region of interest" description="Disordered" evidence="1">
    <location>
        <begin position="28"/>
        <end position="66"/>
    </location>
</feature>
<organism evidence="3 4">
    <name type="scientific">Polyplosphaeria fusca</name>
    <dbReference type="NCBI Taxonomy" id="682080"/>
    <lineage>
        <taxon>Eukaryota</taxon>
        <taxon>Fungi</taxon>
        <taxon>Dikarya</taxon>
        <taxon>Ascomycota</taxon>
        <taxon>Pezizomycotina</taxon>
        <taxon>Dothideomycetes</taxon>
        <taxon>Pleosporomycetidae</taxon>
        <taxon>Pleosporales</taxon>
        <taxon>Tetraplosphaeriaceae</taxon>
        <taxon>Polyplosphaeria</taxon>
    </lineage>
</organism>
<comment type="caution">
    <text evidence="3">The sequence shown here is derived from an EMBL/GenBank/DDBJ whole genome shotgun (WGS) entry which is preliminary data.</text>
</comment>
<dbReference type="AlphaFoldDB" id="A0A9P4UXD9"/>
<feature type="region of interest" description="Disordered" evidence="1">
    <location>
        <begin position="177"/>
        <end position="211"/>
    </location>
</feature>
<feature type="transmembrane region" description="Helical" evidence="2">
    <location>
        <begin position="497"/>
        <end position="517"/>
    </location>
</feature>
<dbReference type="EMBL" id="ML996184">
    <property type="protein sequence ID" value="KAF2732027.1"/>
    <property type="molecule type" value="Genomic_DNA"/>
</dbReference>
<evidence type="ECO:0000256" key="2">
    <source>
        <dbReference type="SAM" id="Phobius"/>
    </source>
</evidence>
<feature type="compositionally biased region" description="Basic and acidic residues" evidence="1">
    <location>
        <begin position="52"/>
        <end position="66"/>
    </location>
</feature>
<evidence type="ECO:0000313" key="4">
    <source>
        <dbReference type="Proteomes" id="UP000799444"/>
    </source>
</evidence>
<keyword evidence="2" id="KW-0812">Transmembrane</keyword>
<feature type="compositionally biased region" description="Basic and acidic residues" evidence="1">
    <location>
        <begin position="28"/>
        <end position="37"/>
    </location>
</feature>
<sequence>MVHHVSSRSQDTSQVHQVMNLESVVERADSHCERASDDAATGHIEQPAHSGGENHRDAEAEAEANERAKQDLLAQQGATTLHIGSLNGPDAGNVNGEAHVQHWLTEQSVTASPSQQGKDADTQFIELESDGTGMPGPSSVRRLPVADLDSIDFELPMPLPQQMQSASQFGIPNIHSRSRETSMCGIKSRPQSPSMRSNPQSLTADDSEPFDPTPLDFCPFGGAEGDTTQFVRISSALPYLLCTEEQQYTLEQIHQARVWQRVPKASISDEDRRQISSNDKALLSALMLANHPMMAHANRVFSSFEVAKGQIKLWKDVGDSKPEEINVSFKPYLSKILDWQRCFNSIDFAYDMDGWMSTLNILHERGARIEAVPGAIVKQLMGTPPDKPEFERLCVRAHEASIVGIANHRRARIQELGNDDSFSYHEPAADDPSATPYSLRFSHVNPKGNVVTQEEAQAYEHYQRDQRQKLEIEKMKKKALKARGGGCCTRSVRCCKWTIAMFLAMCLLAALLMGIYFRPGERPNGWNQR</sequence>
<accession>A0A9P4UXD9</accession>
<gene>
    <name evidence="3" type="ORF">EJ04DRAFT_351028</name>
</gene>
<evidence type="ECO:0000256" key="1">
    <source>
        <dbReference type="SAM" id="MobiDB-lite"/>
    </source>
</evidence>
<feature type="compositionally biased region" description="Polar residues" evidence="1">
    <location>
        <begin position="189"/>
        <end position="204"/>
    </location>
</feature>